<organism evidence="3 4">
    <name type="scientific">Williamsia limnetica</name>
    <dbReference type="NCBI Taxonomy" id="882452"/>
    <lineage>
        <taxon>Bacteria</taxon>
        <taxon>Bacillati</taxon>
        <taxon>Actinomycetota</taxon>
        <taxon>Actinomycetes</taxon>
        <taxon>Mycobacteriales</taxon>
        <taxon>Nocardiaceae</taxon>
        <taxon>Williamsia</taxon>
    </lineage>
</organism>
<dbReference type="OrthoDB" id="1094370at2"/>
<dbReference type="InterPro" id="IPR019920">
    <property type="entry name" value="F420-binding_dom_put"/>
</dbReference>
<keyword evidence="1" id="KW-0560">Oxidoreductase</keyword>
<comment type="caution">
    <text evidence="3">The sequence shown here is derived from an EMBL/GenBank/DDBJ whole genome shotgun (WGS) entry which is preliminary data.</text>
</comment>
<dbReference type="PANTHER" id="PTHR35176:SF2">
    <property type="entry name" value="F420H(2)-DEPENDENT REDUCTASE RV1155"/>
    <property type="match status" value="1"/>
</dbReference>
<dbReference type="AlphaFoldDB" id="A0A318REX3"/>
<accession>A0A318REX3</accession>
<dbReference type="InterPro" id="IPR012349">
    <property type="entry name" value="Split_barrel_FMN-bd"/>
</dbReference>
<dbReference type="InterPro" id="IPR052019">
    <property type="entry name" value="F420H2_bilvrd_red/Heme_oxyg"/>
</dbReference>
<dbReference type="Pfam" id="PF01243">
    <property type="entry name" value="PNPOx_N"/>
    <property type="match status" value="1"/>
</dbReference>
<dbReference type="Proteomes" id="UP000247591">
    <property type="component" value="Unassembled WGS sequence"/>
</dbReference>
<sequence>MSTEDAALIEFVTEHTRGTLATIRRSGVPQLSTISYSFDPRERLFRISVTASRAKVANLRRDPRASIHVSSADGWSYVVAEGRVELSPVAAQTQDDDTVSELIDVYRDILGEHPDWDDYARALVADQRLVIRLHADHLYGQVSDPV</sequence>
<evidence type="ECO:0000259" key="2">
    <source>
        <dbReference type="Pfam" id="PF01243"/>
    </source>
</evidence>
<dbReference type="GO" id="GO:0005829">
    <property type="term" value="C:cytosol"/>
    <property type="evidence" value="ECO:0007669"/>
    <property type="project" value="TreeGrafter"/>
</dbReference>
<dbReference type="Gene3D" id="2.30.110.10">
    <property type="entry name" value="Electron Transport, Fmn-binding Protein, Chain A"/>
    <property type="match status" value="1"/>
</dbReference>
<dbReference type="InterPro" id="IPR011576">
    <property type="entry name" value="Pyridox_Oxase_N"/>
</dbReference>
<proteinExistence type="predicted"/>
<dbReference type="EMBL" id="QJSP01000011">
    <property type="protein sequence ID" value="PYE15139.1"/>
    <property type="molecule type" value="Genomic_DNA"/>
</dbReference>
<keyword evidence="4" id="KW-1185">Reference proteome</keyword>
<evidence type="ECO:0000256" key="1">
    <source>
        <dbReference type="ARBA" id="ARBA00023002"/>
    </source>
</evidence>
<protein>
    <submittedName>
        <fullName evidence="3">PPOX class probable F420-dependent enzyme</fullName>
    </submittedName>
</protein>
<dbReference type="GO" id="GO:0070967">
    <property type="term" value="F:coenzyme F420 binding"/>
    <property type="evidence" value="ECO:0007669"/>
    <property type="project" value="TreeGrafter"/>
</dbReference>
<dbReference type="RefSeq" id="WP_110471130.1">
    <property type="nucleotide sequence ID" value="NZ_QJSP01000011.1"/>
</dbReference>
<name>A0A318REX3_WILLI</name>
<gene>
    <name evidence="3" type="ORF">DFR67_111215</name>
</gene>
<reference evidence="3 4" key="1">
    <citation type="submission" date="2018-06" db="EMBL/GenBank/DDBJ databases">
        <title>Genomic Encyclopedia of Type Strains, Phase IV (KMG-IV): sequencing the most valuable type-strain genomes for metagenomic binning, comparative biology and taxonomic classification.</title>
        <authorList>
            <person name="Goeker M."/>
        </authorList>
    </citation>
    <scope>NUCLEOTIDE SEQUENCE [LARGE SCALE GENOMIC DNA]</scope>
    <source>
        <strain evidence="3 4">DSM 45521</strain>
    </source>
</reference>
<dbReference type="GO" id="GO:0016627">
    <property type="term" value="F:oxidoreductase activity, acting on the CH-CH group of donors"/>
    <property type="evidence" value="ECO:0007669"/>
    <property type="project" value="TreeGrafter"/>
</dbReference>
<evidence type="ECO:0000313" key="3">
    <source>
        <dbReference type="EMBL" id="PYE15139.1"/>
    </source>
</evidence>
<feature type="domain" description="Pyridoxamine 5'-phosphate oxidase N-terminal" evidence="2">
    <location>
        <begin position="7"/>
        <end position="136"/>
    </location>
</feature>
<dbReference type="SUPFAM" id="SSF50475">
    <property type="entry name" value="FMN-binding split barrel"/>
    <property type="match status" value="1"/>
</dbReference>
<dbReference type="PANTHER" id="PTHR35176">
    <property type="entry name" value="HEME OXYGENASE HI_0854-RELATED"/>
    <property type="match status" value="1"/>
</dbReference>
<evidence type="ECO:0000313" key="4">
    <source>
        <dbReference type="Proteomes" id="UP000247591"/>
    </source>
</evidence>
<dbReference type="NCBIfam" id="TIGR03618">
    <property type="entry name" value="Rv1155_F420"/>
    <property type="match status" value="1"/>
</dbReference>